<dbReference type="Pfam" id="PF10282">
    <property type="entry name" value="Lactonase"/>
    <property type="match status" value="1"/>
</dbReference>
<organism evidence="2 3">
    <name type="scientific">Paractinoplanes rhizophilus</name>
    <dbReference type="NCBI Taxonomy" id="1416877"/>
    <lineage>
        <taxon>Bacteria</taxon>
        <taxon>Bacillati</taxon>
        <taxon>Actinomycetota</taxon>
        <taxon>Actinomycetes</taxon>
        <taxon>Micromonosporales</taxon>
        <taxon>Micromonosporaceae</taxon>
        <taxon>Paractinoplanes</taxon>
    </lineage>
</organism>
<dbReference type="InterPro" id="IPR019405">
    <property type="entry name" value="Lactonase_7-beta_prop"/>
</dbReference>
<name>A0ABW2I0G8_9ACTN</name>
<accession>A0ABW2I0G8</accession>
<dbReference type="InterPro" id="IPR015943">
    <property type="entry name" value="WD40/YVTN_repeat-like_dom_sf"/>
</dbReference>
<dbReference type="RefSeq" id="WP_378973526.1">
    <property type="nucleotide sequence ID" value="NZ_JBHTBJ010000024.1"/>
</dbReference>
<evidence type="ECO:0000313" key="3">
    <source>
        <dbReference type="Proteomes" id="UP001596548"/>
    </source>
</evidence>
<dbReference type="InterPro" id="IPR011048">
    <property type="entry name" value="Haem_d1_sf"/>
</dbReference>
<dbReference type="SUPFAM" id="SSF51004">
    <property type="entry name" value="C-terminal (heme d1) domain of cytochrome cd1-nitrite reductase"/>
    <property type="match status" value="1"/>
</dbReference>
<reference evidence="3" key="1">
    <citation type="journal article" date="2019" name="Int. J. Syst. Evol. Microbiol.">
        <title>The Global Catalogue of Microorganisms (GCM) 10K type strain sequencing project: providing services to taxonomists for standard genome sequencing and annotation.</title>
        <authorList>
            <consortium name="The Broad Institute Genomics Platform"/>
            <consortium name="The Broad Institute Genome Sequencing Center for Infectious Disease"/>
            <person name="Wu L."/>
            <person name="Ma J."/>
        </authorList>
    </citation>
    <scope>NUCLEOTIDE SEQUENCE [LARGE SCALE GENOMIC DNA]</scope>
    <source>
        <strain evidence="3">XZYJT-10</strain>
    </source>
</reference>
<comment type="similarity">
    <text evidence="1">Belongs to the cycloisomerase 2 family.</text>
</comment>
<dbReference type="PANTHER" id="PTHR30344">
    <property type="entry name" value="6-PHOSPHOGLUCONOLACTONASE-RELATED"/>
    <property type="match status" value="1"/>
</dbReference>
<dbReference type="EMBL" id="JBHTBJ010000024">
    <property type="protein sequence ID" value="MFC7277661.1"/>
    <property type="molecule type" value="Genomic_DNA"/>
</dbReference>
<gene>
    <name evidence="2" type="ORF">ACFQS1_27025</name>
</gene>
<dbReference type="Gene3D" id="2.130.10.10">
    <property type="entry name" value="YVTN repeat-like/Quinoprotein amine dehydrogenase"/>
    <property type="match status" value="3"/>
</dbReference>
<dbReference type="PANTHER" id="PTHR30344:SF1">
    <property type="entry name" value="6-PHOSPHOGLUCONOLACTONASE"/>
    <property type="match status" value="1"/>
</dbReference>
<comment type="caution">
    <text evidence="2">The sequence shown here is derived from an EMBL/GenBank/DDBJ whole genome shotgun (WGS) entry which is preliminary data.</text>
</comment>
<proteinExistence type="inferred from homology"/>
<evidence type="ECO:0000256" key="1">
    <source>
        <dbReference type="ARBA" id="ARBA00005564"/>
    </source>
</evidence>
<evidence type="ECO:0000313" key="2">
    <source>
        <dbReference type="EMBL" id="MFC7277661.1"/>
    </source>
</evidence>
<protein>
    <submittedName>
        <fullName evidence="2">Lactonase family protein</fullName>
    </submittedName>
</protein>
<dbReference type="InterPro" id="IPR050282">
    <property type="entry name" value="Cycloisomerase_2"/>
</dbReference>
<dbReference type="Proteomes" id="UP001596548">
    <property type="component" value="Unassembled WGS sequence"/>
</dbReference>
<sequence length="324" mass="32856">MAYDGGLHHTGTYATGGRGGIEAGAVADPLASQGSLTLDRTHDLLYAVNAGSDTITVFGVRGSRLTRLQVLGSGGAFPVGVALHGNLVYVLNARDGGSIQGFRRVGKNLVRVPAWHRALGLDPAAEPEFTSSPGQAAFTPDGRRLLVTTKGNTSEILTYDVDALGGPSARPVHNAEPGAVPFAVAFDRYGHAVVAEAGPNAAATFDVRRDGRLTALSARSTGGQATCWVTGVNGVFYLSNAGSATITAFRTRADGSLENLGTTSTRGGGTIDTAASADGRVLYAQTGGGADGVEAFRVGRDGQLTPAGSVTVPGGANSEGIAAY</sequence>
<keyword evidence="3" id="KW-1185">Reference proteome</keyword>